<protein>
    <submittedName>
        <fullName evidence="1">Ankyrin repeat family protein</fullName>
    </submittedName>
</protein>
<gene>
    <name evidence="1" type="ORF">Tci_878031</name>
</gene>
<name>A0A699T6J7_TANCI</name>
<proteinExistence type="predicted"/>
<evidence type="ECO:0000313" key="1">
    <source>
        <dbReference type="EMBL" id="GFD06062.1"/>
    </source>
</evidence>
<dbReference type="EMBL" id="BKCJ011222459">
    <property type="protein sequence ID" value="GFD06062.1"/>
    <property type="molecule type" value="Genomic_DNA"/>
</dbReference>
<sequence length="101" mass="11831">MLVSKDITLSQITDILIRELDVLEKKFRLKLEVQYKVGSLDFPIIEIEDDHDLLVFISETLKTKIPLCVTRVLKDGVMTIREDTVEGEYQHERKVVFLKKK</sequence>
<accession>A0A699T6J7</accession>
<dbReference type="AlphaFoldDB" id="A0A699T6J7"/>
<organism evidence="1">
    <name type="scientific">Tanacetum cinerariifolium</name>
    <name type="common">Dalmatian daisy</name>
    <name type="synonym">Chrysanthemum cinerariifolium</name>
    <dbReference type="NCBI Taxonomy" id="118510"/>
    <lineage>
        <taxon>Eukaryota</taxon>
        <taxon>Viridiplantae</taxon>
        <taxon>Streptophyta</taxon>
        <taxon>Embryophyta</taxon>
        <taxon>Tracheophyta</taxon>
        <taxon>Spermatophyta</taxon>
        <taxon>Magnoliopsida</taxon>
        <taxon>eudicotyledons</taxon>
        <taxon>Gunneridae</taxon>
        <taxon>Pentapetalae</taxon>
        <taxon>asterids</taxon>
        <taxon>campanulids</taxon>
        <taxon>Asterales</taxon>
        <taxon>Asteraceae</taxon>
        <taxon>Asteroideae</taxon>
        <taxon>Anthemideae</taxon>
        <taxon>Anthemidinae</taxon>
        <taxon>Tanacetum</taxon>
    </lineage>
</organism>
<comment type="caution">
    <text evidence="1">The sequence shown here is derived from an EMBL/GenBank/DDBJ whole genome shotgun (WGS) entry which is preliminary data.</text>
</comment>
<reference evidence="1" key="1">
    <citation type="journal article" date="2019" name="Sci. Rep.">
        <title>Draft genome of Tanacetum cinerariifolium, the natural source of mosquito coil.</title>
        <authorList>
            <person name="Yamashiro T."/>
            <person name="Shiraishi A."/>
            <person name="Satake H."/>
            <person name="Nakayama K."/>
        </authorList>
    </citation>
    <scope>NUCLEOTIDE SEQUENCE</scope>
</reference>